<dbReference type="GO" id="GO:0042364">
    <property type="term" value="P:water-soluble vitamin biosynthetic process"/>
    <property type="evidence" value="ECO:0007669"/>
    <property type="project" value="UniProtKB-ARBA"/>
</dbReference>
<protein>
    <submittedName>
        <fullName evidence="8">Thiamine biosynthesis protein ThiH</fullName>
    </submittedName>
</protein>
<dbReference type="SFLD" id="SFLDG01060">
    <property type="entry name" value="BATS_domain_containing"/>
    <property type="match status" value="1"/>
</dbReference>
<evidence type="ECO:0000259" key="7">
    <source>
        <dbReference type="PROSITE" id="PS51918"/>
    </source>
</evidence>
<dbReference type="Pfam" id="PF06968">
    <property type="entry name" value="BATS"/>
    <property type="match status" value="1"/>
</dbReference>
<sequence>MTLLRRIESIEDRESFIPHGEIEQLLNETKNPDTELIREIVEKSLQKERLTPKETATLLNAEKPEQIELIFQAARKLKEEIYGNRIVLFAPLYIGNQCINNCSYCGFRAENTQVIRKTLSEEELEAELHALTSKGHKRLIVVFGEHPMYSPTFIAKTIEKIYSYKNGHGEIRRVNVNAAPQTIEGYRIIKQVGIGTFQIFQETYHLPTYKKYHLKGPKASYMYRLFGLDRAMLAGIDDVGIGALFGLYDWKFEVMGLMYHTKHLEERFGVGPHTISFPRIEPAVNTPLAQRPPKPVSDEEFKRLIAIIRLSVPYTGMILTARESPDIRREGLRLGVSQIDAGSSIGVGSYSNQDPETIKKSQFILGDTRSLDEVMRELAQNGYIPSFCTACYRAGRTGQHFMEFAIPGFVKEFCTPNALLTFKEYLIDYASEETKRIGERLIESELKKMPEERRKVVEKLLQKLEAGERDVRL</sequence>
<dbReference type="PROSITE" id="PS51918">
    <property type="entry name" value="RADICAL_SAM"/>
    <property type="match status" value="1"/>
</dbReference>
<keyword evidence="2" id="KW-0004">4Fe-4S</keyword>
<dbReference type="Pfam" id="PF04055">
    <property type="entry name" value="Radical_SAM"/>
    <property type="match status" value="1"/>
</dbReference>
<dbReference type="NCBIfam" id="TIGR03955">
    <property type="entry name" value="rSAM_HydG"/>
    <property type="match status" value="1"/>
</dbReference>
<evidence type="ECO:0000256" key="1">
    <source>
        <dbReference type="ARBA" id="ARBA00001966"/>
    </source>
</evidence>
<keyword evidence="4" id="KW-0479">Metal-binding</keyword>
<dbReference type="OrthoDB" id="9801120at2"/>
<dbReference type="SMART" id="SM00876">
    <property type="entry name" value="BATS"/>
    <property type="match status" value="1"/>
</dbReference>
<dbReference type="SFLD" id="SFLDF00319">
    <property type="entry name" value="Fe_hydrogenase_maturase_(HydG"/>
    <property type="match status" value="1"/>
</dbReference>
<evidence type="ECO:0000256" key="2">
    <source>
        <dbReference type="ARBA" id="ARBA00022485"/>
    </source>
</evidence>
<dbReference type="InterPro" id="IPR058240">
    <property type="entry name" value="rSAM_sf"/>
</dbReference>
<evidence type="ECO:0000313" key="9">
    <source>
        <dbReference type="Proteomes" id="UP000077469"/>
    </source>
</evidence>
<dbReference type="GO" id="GO:0046872">
    <property type="term" value="F:metal ion binding"/>
    <property type="evidence" value="ECO:0007669"/>
    <property type="project" value="UniProtKB-KW"/>
</dbReference>
<keyword evidence="5" id="KW-0408">Iron</keyword>
<evidence type="ECO:0000313" key="8">
    <source>
        <dbReference type="EMBL" id="AJC73328.1"/>
    </source>
</evidence>
<reference evidence="8 9" key="1">
    <citation type="submission" date="2014-01" db="EMBL/GenBank/DDBJ databases">
        <title>Genome sequencing of Thermotog hypogea.</title>
        <authorList>
            <person name="Zhang X."/>
            <person name="Alvare G."/>
            <person name="Fristensky B."/>
            <person name="Chen L."/>
            <person name="Suen T."/>
            <person name="Chen Q."/>
            <person name="Ma K."/>
        </authorList>
    </citation>
    <scope>NUCLEOTIDE SEQUENCE [LARGE SCALE GENOMIC DNA]</scope>
    <source>
        <strain evidence="8 9">DSM 11164</strain>
    </source>
</reference>
<comment type="cofactor">
    <cofactor evidence="1">
        <name>[4Fe-4S] cluster</name>
        <dbReference type="ChEBI" id="CHEBI:49883"/>
    </cofactor>
</comment>
<dbReference type="GO" id="GO:0044272">
    <property type="term" value="P:sulfur compound biosynthetic process"/>
    <property type="evidence" value="ECO:0007669"/>
    <property type="project" value="UniProtKB-ARBA"/>
</dbReference>
<dbReference type="STRING" id="1123384.AJ81_02900"/>
<organism evidence="8 9">
    <name type="scientific">Pseudothermotoga hypogea DSM 11164 = NBRC 106472</name>
    <dbReference type="NCBI Taxonomy" id="1123384"/>
    <lineage>
        <taxon>Bacteria</taxon>
        <taxon>Thermotogati</taxon>
        <taxon>Thermotogota</taxon>
        <taxon>Thermotogae</taxon>
        <taxon>Thermotogales</taxon>
        <taxon>Thermotogaceae</taxon>
        <taxon>Pseudothermotoga</taxon>
    </lineage>
</organism>
<keyword evidence="9" id="KW-1185">Reference proteome</keyword>
<dbReference type="InterPro" id="IPR007197">
    <property type="entry name" value="rSAM"/>
</dbReference>
<dbReference type="GO" id="GO:0003824">
    <property type="term" value="F:catalytic activity"/>
    <property type="evidence" value="ECO:0007669"/>
    <property type="project" value="InterPro"/>
</dbReference>
<dbReference type="SFLD" id="SFLDG01081">
    <property type="entry name" value="cleavage_of_the_Ca-Cb_bond_in"/>
    <property type="match status" value="1"/>
</dbReference>
<dbReference type="PATRIC" id="fig|1123384.7.peg.569"/>
<dbReference type="GO" id="GO:0051539">
    <property type="term" value="F:4 iron, 4 sulfur cluster binding"/>
    <property type="evidence" value="ECO:0007669"/>
    <property type="project" value="UniProtKB-KW"/>
</dbReference>
<dbReference type="InterPro" id="IPR034428">
    <property type="entry name" value="ThiH/NoCL/HydG-like"/>
</dbReference>
<keyword evidence="6" id="KW-0411">Iron-sulfur</keyword>
<evidence type="ECO:0000256" key="5">
    <source>
        <dbReference type="ARBA" id="ARBA00023004"/>
    </source>
</evidence>
<keyword evidence="3" id="KW-0949">S-adenosyl-L-methionine</keyword>
<dbReference type="SFLD" id="SFLDS00029">
    <property type="entry name" value="Radical_SAM"/>
    <property type="match status" value="1"/>
</dbReference>
<dbReference type="InterPro" id="IPR024007">
    <property type="entry name" value="FeFe-hyd_mat_HydG"/>
</dbReference>
<dbReference type="InterPro" id="IPR010722">
    <property type="entry name" value="BATS_dom"/>
</dbReference>
<dbReference type="Proteomes" id="UP000077469">
    <property type="component" value="Chromosome"/>
</dbReference>
<evidence type="ECO:0000256" key="3">
    <source>
        <dbReference type="ARBA" id="ARBA00022691"/>
    </source>
</evidence>
<evidence type="ECO:0000256" key="6">
    <source>
        <dbReference type="ARBA" id="ARBA00023014"/>
    </source>
</evidence>
<dbReference type="PANTHER" id="PTHR43583">
    <property type="entry name" value="2-IMINOACETATE SYNTHASE"/>
    <property type="match status" value="1"/>
</dbReference>
<name>A0A0X1KPT6_9THEM</name>
<feature type="domain" description="Radical SAM core" evidence="7">
    <location>
        <begin position="82"/>
        <end position="314"/>
    </location>
</feature>
<dbReference type="PANTHER" id="PTHR43583:SF2">
    <property type="entry name" value="THIAZOLE BIOSYNTHESIS PROTEIN"/>
    <property type="match status" value="1"/>
</dbReference>
<dbReference type="KEGG" id="phy:AJ81_02900"/>
<proteinExistence type="predicted"/>
<dbReference type="SUPFAM" id="SSF102114">
    <property type="entry name" value="Radical SAM enzymes"/>
    <property type="match status" value="1"/>
</dbReference>
<dbReference type="AlphaFoldDB" id="A0A0X1KPT6"/>
<dbReference type="PaxDb" id="1123384-AJ81_02900"/>
<gene>
    <name evidence="8" type="ORF">AJ81_02900</name>
</gene>
<dbReference type="InterPro" id="IPR013785">
    <property type="entry name" value="Aldolase_TIM"/>
</dbReference>
<dbReference type="CDD" id="cd01335">
    <property type="entry name" value="Radical_SAM"/>
    <property type="match status" value="1"/>
</dbReference>
<evidence type="ECO:0000256" key="4">
    <source>
        <dbReference type="ARBA" id="ARBA00022723"/>
    </source>
</evidence>
<dbReference type="EMBL" id="CP007141">
    <property type="protein sequence ID" value="AJC73328.1"/>
    <property type="molecule type" value="Genomic_DNA"/>
</dbReference>
<dbReference type="Gene3D" id="3.20.20.70">
    <property type="entry name" value="Aldolase class I"/>
    <property type="match status" value="1"/>
</dbReference>
<accession>A0A0X1KPT6</accession>